<dbReference type="Proteomes" id="UP000094389">
    <property type="component" value="Unassembled WGS sequence"/>
</dbReference>
<dbReference type="GO" id="GO:0005085">
    <property type="term" value="F:guanyl-nucleotide exchange factor activity"/>
    <property type="evidence" value="ECO:0007669"/>
    <property type="project" value="InterPro"/>
</dbReference>
<dbReference type="Gene3D" id="1.20.1050.80">
    <property type="entry name" value="VPS9 domain"/>
    <property type="match status" value="1"/>
</dbReference>
<dbReference type="OMA" id="MFHTPPI"/>
<feature type="region of interest" description="Disordered" evidence="1">
    <location>
        <begin position="1"/>
        <end position="27"/>
    </location>
</feature>
<dbReference type="EMBL" id="KV453926">
    <property type="protein sequence ID" value="ODV75177.1"/>
    <property type="molecule type" value="Genomic_DNA"/>
</dbReference>
<evidence type="ECO:0000256" key="1">
    <source>
        <dbReference type="SAM" id="MobiDB-lite"/>
    </source>
</evidence>
<reference evidence="3 4" key="1">
    <citation type="journal article" date="2016" name="Proc. Natl. Acad. Sci. U.S.A.">
        <title>Comparative genomics of biotechnologically important yeasts.</title>
        <authorList>
            <person name="Riley R."/>
            <person name="Haridas S."/>
            <person name="Wolfe K.H."/>
            <person name="Lopes M.R."/>
            <person name="Hittinger C.T."/>
            <person name="Goeker M."/>
            <person name="Salamov A.A."/>
            <person name="Wisecaver J.H."/>
            <person name="Long T.M."/>
            <person name="Calvey C.H."/>
            <person name="Aerts A.L."/>
            <person name="Barry K.W."/>
            <person name="Choi C."/>
            <person name="Clum A."/>
            <person name="Coughlan A.Y."/>
            <person name="Deshpande S."/>
            <person name="Douglass A.P."/>
            <person name="Hanson S.J."/>
            <person name="Klenk H.-P."/>
            <person name="LaButti K.M."/>
            <person name="Lapidus A."/>
            <person name="Lindquist E.A."/>
            <person name="Lipzen A.M."/>
            <person name="Meier-Kolthoff J.P."/>
            <person name="Ohm R.A."/>
            <person name="Otillar R.P."/>
            <person name="Pangilinan J.L."/>
            <person name="Peng Y."/>
            <person name="Rokas A."/>
            <person name="Rosa C.A."/>
            <person name="Scheuner C."/>
            <person name="Sibirny A.A."/>
            <person name="Slot J.C."/>
            <person name="Stielow J.B."/>
            <person name="Sun H."/>
            <person name="Kurtzman C.P."/>
            <person name="Blackwell M."/>
            <person name="Grigoriev I.V."/>
            <person name="Jeffries T.W."/>
        </authorList>
    </citation>
    <scope>NUCLEOTIDE SEQUENCE [LARGE SCALE GENOMIC DNA]</scope>
    <source>
        <strain evidence="4">ATCC 18201 / CBS 1600 / BCRC 20928 / JCM 3617 / NBRC 0987 / NRRL Y-1542</strain>
    </source>
</reference>
<sequence>MLHTPPTKGTFVAGESAEGSTAEPFTDPLHATSEESIAVDESSVSVELPQQLVPELQQLVSQFLHDVQQPKYNKPLTAEQLSDMFQDFYQMFQYRVDLFVKGSVYYKNRLKEIEMLTAEEQVQRKKILLQVHLKIRRYVQLGEDDICTSLFDKLFNKFPEDVEINNYIKKKISLMKRIKDLDYCKLLDVNMKLTPELDSVSHIFSELCHLKTPCDKLDVLLSIHASINSTLLKQVSHVDGDYILPILIYLILVNEDDVDFYLNLMYIKRFRKHSLLVEDSLYCLTNYEAALMYIQSLDLTEDEYDLSEISEEDCHFLKTPLVLKSHPDAKVSPTPTRSIGYALDSGIKSMINRFSSPSPVHEQVASTVDEESYNPLNRLAAGVMKWRNSSEKTPTVTTSTTSTNTFTGRVRSRTNSLQQRVRSQLNLNETPLSNLSTTASNASSVDYSKFKGKQFEDLTISQLKEMYQDYQTLVAQHK</sequence>
<dbReference type="SUPFAM" id="SSF109993">
    <property type="entry name" value="VPS9 domain"/>
    <property type="match status" value="1"/>
</dbReference>
<accession>A0A1E4S6N0</accession>
<dbReference type="PANTHER" id="PTHR23101">
    <property type="entry name" value="RAB GDP/GTP EXCHANGE FACTOR"/>
    <property type="match status" value="1"/>
</dbReference>
<dbReference type="OrthoDB" id="10264848at2759"/>
<evidence type="ECO:0000259" key="2">
    <source>
        <dbReference type="PROSITE" id="PS51205"/>
    </source>
</evidence>
<dbReference type="GO" id="GO:0005829">
    <property type="term" value="C:cytosol"/>
    <property type="evidence" value="ECO:0007669"/>
    <property type="project" value="TreeGrafter"/>
</dbReference>
<dbReference type="GO" id="GO:0031267">
    <property type="term" value="F:small GTPase binding"/>
    <property type="evidence" value="ECO:0007669"/>
    <property type="project" value="TreeGrafter"/>
</dbReference>
<gene>
    <name evidence="3" type="ORF">CYBJADRAFT_40149</name>
</gene>
<name>A0A1E4S6N0_CYBJN</name>
<organism evidence="3 4">
    <name type="scientific">Cyberlindnera jadinii (strain ATCC 18201 / CBS 1600 / BCRC 20928 / JCM 3617 / NBRC 0987 / NRRL Y-1542)</name>
    <name type="common">Torula yeast</name>
    <name type="synonym">Candida utilis</name>
    <dbReference type="NCBI Taxonomy" id="983966"/>
    <lineage>
        <taxon>Eukaryota</taxon>
        <taxon>Fungi</taxon>
        <taxon>Dikarya</taxon>
        <taxon>Ascomycota</taxon>
        <taxon>Saccharomycotina</taxon>
        <taxon>Saccharomycetes</taxon>
        <taxon>Phaffomycetales</taxon>
        <taxon>Phaffomycetaceae</taxon>
        <taxon>Cyberlindnera</taxon>
    </lineage>
</organism>
<dbReference type="InterPro" id="IPR045046">
    <property type="entry name" value="Vps9-like"/>
</dbReference>
<proteinExistence type="predicted"/>
<feature type="domain" description="VPS9" evidence="2">
    <location>
        <begin position="168"/>
        <end position="303"/>
    </location>
</feature>
<evidence type="ECO:0000313" key="3">
    <source>
        <dbReference type="EMBL" id="ODV75177.1"/>
    </source>
</evidence>
<dbReference type="PROSITE" id="PS51205">
    <property type="entry name" value="VPS9"/>
    <property type="match status" value="1"/>
</dbReference>
<dbReference type="PANTHER" id="PTHR23101:SF25">
    <property type="entry name" value="GTPASE-ACTIVATING PROTEIN AND VPS9 DOMAIN-CONTAINING PROTEIN 1"/>
    <property type="match status" value="1"/>
</dbReference>
<dbReference type="InterPro" id="IPR003123">
    <property type="entry name" value="VPS9"/>
</dbReference>
<dbReference type="GO" id="GO:0030139">
    <property type="term" value="C:endocytic vesicle"/>
    <property type="evidence" value="ECO:0007669"/>
    <property type="project" value="TreeGrafter"/>
</dbReference>
<evidence type="ECO:0000313" key="4">
    <source>
        <dbReference type="Proteomes" id="UP000094389"/>
    </source>
</evidence>
<dbReference type="AlphaFoldDB" id="A0A1E4S6N0"/>
<dbReference type="SMART" id="SM00167">
    <property type="entry name" value="VPS9"/>
    <property type="match status" value="1"/>
</dbReference>
<protein>
    <recommendedName>
        <fullName evidence="2">VPS9 domain-containing protein</fullName>
    </recommendedName>
</protein>
<dbReference type="InterPro" id="IPR037191">
    <property type="entry name" value="VPS9_dom_sf"/>
</dbReference>
<dbReference type="STRING" id="983966.A0A1E4S6N0"/>
<dbReference type="Pfam" id="PF02204">
    <property type="entry name" value="VPS9"/>
    <property type="match status" value="1"/>
</dbReference>
<dbReference type="GeneID" id="30992088"/>
<dbReference type="GO" id="GO:0016192">
    <property type="term" value="P:vesicle-mediated transport"/>
    <property type="evidence" value="ECO:0007669"/>
    <property type="project" value="InterPro"/>
</dbReference>
<dbReference type="RefSeq" id="XP_020072216.1">
    <property type="nucleotide sequence ID" value="XM_020217692.1"/>
</dbReference>
<keyword evidence="4" id="KW-1185">Reference proteome</keyword>